<dbReference type="Pfam" id="PF13577">
    <property type="entry name" value="SnoaL_4"/>
    <property type="match status" value="1"/>
</dbReference>
<protein>
    <submittedName>
        <fullName evidence="2">Nuclear transport factor 2 family protein</fullName>
    </submittedName>
</protein>
<dbReference type="InterPro" id="IPR037401">
    <property type="entry name" value="SnoaL-like"/>
</dbReference>
<evidence type="ECO:0000259" key="1">
    <source>
        <dbReference type="Pfam" id="PF13577"/>
    </source>
</evidence>
<dbReference type="EMBL" id="JAUTXY010000004">
    <property type="protein sequence ID" value="MEE2058066.1"/>
    <property type="molecule type" value="Genomic_DNA"/>
</dbReference>
<gene>
    <name evidence="2" type="ORF">Q7514_11100</name>
</gene>
<proteinExistence type="predicted"/>
<dbReference type="SUPFAM" id="SSF54427">
    <property type="entry name" value="NTF2-like"/>
    <property type="match status" value="1"/>
</dbReference>
<keyword evidence="3" id="KW-1185">Reference proteome</keyword>
<dbReference type="Gene3D" id="3.10.450.50">
    <property type="match status" value="1"/>
</dbReference>
<feature type="domain" description="SnoaL-like" evidence="1">
    <location>
        <begin position="16"/>
        <end position="136"/>
    </location>
</feature>
<comment type="caution">
    <text evidence="2">The sequence shown here is derived from an EMBL/GenBank/DDBJ whole genome shotgun (WGS) entry which is preliminary data.</text>
</comment>
<evidence type="ECO:0000313" key="3">
    <source>
        <dbReference type="Proteomes" id="UP001336020"/>
    </source>
</evidence>
<dbReference type="RefSeq" id="WP_330133306.1">
    <property type="nucleotide sequence ID" value="NZ_JAUTXY010000004.1"/>
</dbReference>
<dbReference type="InterPro" id="IPR032710">
    <property type="entry name" value="NTF2-like_dom_sf"/>
</dbReference>
<reference evidence="2 3" key="1">
    <citation type="submission" date="2023-07" db="EMBL/GenBank/DDBJ databases">
        <authorList>
            <person name="Girao M."/>
            <person name="Carvalho M.F."/>
        </authorList>
    </citation>
    <scope>NUCLEOTIDE SEQUENCE [LARGE SCALE GENOMIC DNA]</scope>
    <source>
        <strain evidence="2 3">YIM65754</strain>
    </source>
</reference>
<dbReference type="Proteomes" id="UP001336020">
    <property type="component" value="Unassembled WGS sequence"/>
</dbReference>
<evidence type="ECO:0000313" key="2">
    <source>
        <dbReference type="EMBL" id="MEE2058066.1"/>
    </source>
</evidence>
<sequence>MTTTASTGHRPAPPLDAWAAQQVVLAFTAALDRLDADEMIQHFAVSGVWRRPDGDVAGHDGIREFVANLAAGTVMRHVVTNTRVATLPDCRLQSESYFTVYIQRPGTVAPHLTPSAIGRYLDTLERRGPKWVIVERVVQFDLPD</sequence>
<organism evidence="2 3">
    <name type="scientific">Rhodococcus artemisiae</name>
    <dbReference type="NCBI Taxonomy" id="714159"/>
    <lineage>
        <taxon>Bacteria</taxon>
        <taxon>Bacillati</taxon>
        <taxon>Actinomycetota</taxon>
        <taxon>Actinomycetes</taxon>
        <taxon>Mycobacteriales</taxon>
        <taxon>Nocardiaceae</taxon>
        <taxon>Rhodococcus</taxon>
    </lineage>
</organism>
<accession>A0ABU7L940</accession>
<dbReference type="CDD" id="cd00531">
    <property type="entry name" value="NTF2_like"/>
    <property type="match status" value="1"/>
</dbReference>
<name>A0ABU7L940_9NOCA</name>